<reference evidence="4 5" key="1">
    <citation type="submission" date="2016-02" db="EMBL/GenBank/DDBJ databases">
        <authorList>
            <person name="Wen L."/>
            <person name="He K."/>
            <person name="Yang H."/>
        </authorList>
    </citation>
    <scope>NUCLEOTIDE SEQUENCE [LARGE SCALE GENOMIC DNA]</scope>
    <source>
        <strain evidence="4 5">DSM 22607</strain>
    </source>
</reference>
<dbReference type="SUPFAM" id="SSF55347">
    <property type="entry name" value="Glyceraldehyde-3-phosphate dehydrogenase-like, C-terminal domain"/>
    <property type="match status" value="1"/>
</dbReference>
<dbReference type="RefSeq" id="WP_066519148.1">
    <property type="nucleotide sequence ID" value="NZ_CABMOF010000001.1"/>
</dbReference>
<protein>
    <submittedName>
        <fullName evidence="4">Oxidoreductase, NAD-binding domain protein</fullName>
    </submittedName>
</protein>
<organism evidence="4 5">
    <name type="scientific">Christensenella minuta</name>
    <dbReference type="NCBI Taxonomy" id="626937"/>
    <lineage>
        <taxon>Bacteria</taxon>
        <taxon>Bacillati</taxon>
        <taxon>Bacillota</taxon>
        <taxon>Clostridia</taxon>
        <taxon>Christensenellales</taxon>
        <taxon>Christensenellaceae</taxon>
        <taxon>Christensenella</taxon>
    </lineage>
</organism>
<dbReference type="Proteomes" id="UP000070366">
    <property type="component" value="Unassembled WGS sequence"/>
</dbReference>
<evidence type="ECO:0000313" key="5">
    <source>
        <dbReference type="Proteomes" id="UP000070366"/>
    </source>
</evidence>
<dbReference type="KEGG" id="cmiu:B1H56_03095"/>
<dbReference type="GO" id="GO:0000166">
    <property type="term" value="F:nucleotide binding"/>
    <property type="evidence" value="ECO:0007669"/>
    <property type="project" value="InterPro"/>
</dbReference>
<dbReference type="InterPro" id="IPR055170">
    <property type="entry name" value="GFO_IDH_MocA-like_dom"/>
</dbReference>
<dbReference type="GO" id="GO:0016491">
    <property type="term" value="F:oxidoreductase activity"/>
    <property type="evidence" value="ECO:0007669"/>
    <property type="project" value="UniProtKB-KW"/>
</dbReference>
<dbReference type="PANTHER" id="PTHR43818">
    <property type="entry name" value="BCDNA.GH03377"/>
    <property type="match status" value="1"/>
</dbReference>
<sequence>MKKKLNIALMGSGFMGKAHSYAWTLVNKFFDVDYEPVLKVNFGTDEELTREFAEKWGWEEISTNWEEVINRDDIDIVDIVTPTYIHKDMAVAAAKAGKHIFCEKPCAVTYDQTREMAEAADKAGVVNYLNHNYRRVPAVAFAKQMIEEGKLGTIYHWRGVYLQDWVMDPNFPLTWHFKKDLAGGGPLFDLSSHAIDLARYLIGEVKAVTAVNKTFIEERPLPGQRAATFSAGGEVNSEKGKVEVEDASFMIAEFENGALGSFESSRFAAGRKNYNTFEVYGSKGALTFNFERMNELQYLNLDDPADEQGYKTILVTNMTHPYAGAWWAAGHVIGYENTFVHAMADFLKAVEKNETIEPNFHDGEKIIRTLEAAALSSEEKRRVEVSEIK</sequence>
<dbReference type="Gene3D" id="3.30.360.10">
    <property type="entry name" value="Dihydrodipicolinate Reductase, domain 2"/>
    <property type="match status" value="1"/>
</dbReference>
<dbReference type="InterPro" id="IPR036291">
    <property type="entry name" value="NAD(P)-bd_dom_sf"/>
</dbReference>
<evidence type="ECO:0000313" key="4">
    <source>
        <dbReference type="EMBL" id="KXK65193.1"/>
    </source>
</evidence>
<feature type="domain" description="Gfo/Idh/MocA-like oxidoreductase N-terminal" evidence="2">
    <location>
        <begin position="5"/>
        <end position="129"/>
    </location>
</feature>
<dbReference type="Pfam" id="PF22725">
    <property type="entry name" value="GFO_IDH_MocA_C3"/>
    <property type="match status" value="1"/>
</dbReference>
<dbReference type="PATRIC" id="fig|626937.4.peg.2408"/>
<accession>A0A136Q3D3</accession>
<dbReference type="AlphaFoldDB" id="A0A136Q3D3"/>
<dbReference type="Pfam" id="PF01408">
    <property type="entry name" value="GFO_IDH_MocA"/>
    <property type="match status" value="1"/>
</dbReference>
<dbReference type="EMBL" id="LSZW01000063">
    <property type="protein sequence ID" value="KXK65193.1"/>
    <property type="molecule type" value="Genomic_DNA"/>
</dbReference>
<dbReference type="InterPro" id="IPR000683">
    <property type="entry name" value="Gfo/Idh/MocA-like_OxRdtase_N"/>
</dbReference>
<feature type="domain" description="GFO/IDH/MocA-like oxidoreductase" evidence="3">
    <location>
        <begin position="141"/>
        <end position="286"/>
    </location>
</feature>
<keyword evidence="1" id="KW-0560">Oxidoreductase</keyword>
<gene>
    <name evidence="4" type="ORF">HMPREF3293_02451</name>
</gene>
<comment type="caution">
    <text evidence="4">The sequence shown here is derived from an EMBL/GenBank/DDBJ whole genome shotgun (WGS) entry which is preliminary data.</text>
</comment>
<evidence type="ECO:0000256" key="1">
    <source>
        <dbReference type="ARBA" id="ARBA00023002"/>
    </source>
</evidence>
<proteinExistence type="predicted"/>
<dbReference type="Gene3D" id="3.40.50.720">
    <property type="entry name" value="NAD(P)-binding Rossmann-like Domain"/>
    <property type="match status" value="1"/>
</dbReference>
<evidence type="ECO:0000259" key="3">
    <source>
        <dbReference type="Pfam" id="PF22725"/>
    </source>
</evidence>
<dbReference type="SUPFAM" id="SSF51735">
    <property type="entry name" value="NAD(P)-binding Rossmann-fold domains"/>
    <property type="match status" value="1"/>
</dbReference>
<keyword evidence="5" id="KW-1185">Reference proteome</keyword>
<evidence type="ECO:0000259" key="2">
    <source>
        <dbReference type="Pfam" id="PF01408"/>
    </source>
</evidence>
<dbReference type="InterPro" id="IPR050463">
    <property type="entry name" value="Gfo/Idh/MocA_oxidrdct_glycsds"/>
</dbReference>
<dbReference type="PANTHER" id="PTHR43818:SF11">
    <property type="entry name" value="BCDNA.GH03377"/>
    <property type="match status" value="1"/>
</dbReference>
<name>A0A136Q3D3_9FIRM</name>
<dbReference type="OrthoDB" id="9815825at2"/>
<dbReference type="STRING" id="626937.HMPREF3293_02451"/>